<dbReference type="GO" id="GO:0016682">
    <property type="term" value="F:oxidoreductase activity, acting on diphenols and related substances as donors, oxygen as acceptor"/>
    <property type="evidence" value="ECO:0007669"/>
    <property type="project" value="InterPro"/>
</dbReference>
<dbReference type="AlphaFoldDB" id="A0A7X3CU14"/>
<sequence>MAKPKRAVRLAFPFLIVGMVLLLSGCAEQIIVMDPKGPIGESQKDLIWFSMILCAIILVPVLALTAYIVWRYRDKPGTKATYRPDWAHSTVMEAVWWGIPILVIIVLGVVTVRYTYELEPSKPIASEKKPITIQATSLDWKWLFMYPEQGIATVNYLQIPEDVPIKFELTSDAPMNSFWIPQLGGQMYTMSGMAMTLFLQADHPGTYYGSGANFSGEHFADMTFDVKATSEEEFKMWVGSVKRTSPVLSMEGYEELAKPGKSNPQYYASFPEGLFGQIVTKYAVNGQGHGAHGGHGAPAQNEAPKAQPVIETKPNPQSSTTHEHAGH</sequence>
<feature type="domain" description="Cytochrome oxidase subunit II transmembrane region profile" evidence="21">
    <location>
        <begin position="24"/>
        <end position="122"/>
    </location>
</feature>
<feature type="transmembrane region" description="Helical" evidence="19">
    <location>
        <begin position="91"/>
        <end position="116"/>
    </location>
</feature>
<evidence type="ECO:0000256" key="10">
    <source>
        <dbReference type="ARBA" id="ARBA00022982"/>
    </source>
</evidence>
<dbReference type="EMBL" id="WNZX01000026">
    <property type="protein sequence ID" value="MUG73420.1"/>
    <property type="molecule type" value="Genomic_DNA"/>
</dbReference>
<comment type="catalytic activity">
    <reaction evidence="1 16">
        <text>2 a quinol + O2 = 2 a quinone + 2 H2O</text>
        <dbReference type="Rhea" id="RHEA:55376"/>
        <dbReference type="ChEBI" id="CHEBI:15377"/>
        <dbReference type="ChEBI" id="CHEBI:15379"/>
        <dbReference type="ChEBI" id="CHEBI:24646"/>
        <dbReference type="ChEBI" id="CHEBI:132124"/>
    </reaction>
</comment>
<dbReference type="GO" id="GO:0009486">
    <property type="term" value="F:cytochrome bo3 ubiquinol oxidase activity"/>
    <property type="evidence" value="ECO:0007669"/>
    <property type="project" value="InterPro"/>
</dbReference>
<dbReference type="GO" id="GO:0042773">
    <property type="term" value="P:ATP synthesis coupled electron transport"/>
    <property type="evidence" value="ECO:0007669"/>
    <property type="project" value="TreeGrafter"/>
</dbReference>
<dbReference type="Gene3D" id="1.10.287.90">
    <property type="match status" value="1"/>
</dbReference>
<evidence type="ECO:0000256" key="4">
    <source>
        <dbReference type="ARBA" id="ARBA00016131"/>
    </source>
</evidence>
<keyword evidence="13 16" id="KW-0472">Membrane</keyword>
<keyword evidence="9" id="KW-0732">Signal</keyword>
<feature type="compositionally biased region" description="Gly residues" evidence="18">
    <location>
        <begin position="287"/>
        <end position="296"/>
    </location>
</feature>
<dbReference type="Pfam" id="PF02790">
    <property type="entry name" value="COX2_TM"/>
    <property type="match status" value="1"/>
</dbReference>
<evidence type="ECO:0000256" key="16">
    <source>
        <dbReference type="PIRNR" id="PIRNR000292"/>
    </source>
</evidence>
<dbReference type="InterPro" id="IPR006332">
    <property type="entry name" value="QoxA"/>
</dbReference>
<dbReference type="PANTHER" id="PTHR22888">
    <property type="entry name" value="CYTOCHROME C OXIDASE, SUBUNIT II"/>
    <property type="match status" value="1"/>
</dbReference>
<dbReference type="NCBIfam" id="TIGR01432">
    <property type="entry name" value="QOXA"/>
    <property type="match status" value="1"/>
</dbReference>
<keyword evidence="8 17" id="KW-0812">Transmembrane</keyword>
<comment type="similarity">
    <text evidence="3 16 17">Belongs to the cytochrome c oxidase subunit 2 family.</text>
</comment>
<keyword evidence="7 16" id="KW-0679">Respiratory chain</keyword>
<accession>A0A7X3CU14</accession>
<evidence type="ECO:0000256" key="2">
    <source>
        <dbReference type="ARBA" id="ARBA00004651"/>
    </source>
</evidence>
<dbReference type="NCBIfam" id="TIGR01433">
    <property type="entry name" value="CyoA"/>
    <property type="match status" value="1"/>
</dbReference>
<dbReference type="GO" id="GO:0005507">
    <property type="term" value="F:copper ion binding"/>
    <property type="evidence" value="ECO:0007669"/>
    <property type="project" value="InterPro"/>
</dbReference>
<evidence type="ECO:0000256" key="7">
    <source>
        <dbReference type="ARBA" id="ARBA00022660"/>
    </source>
</evidence>
<feature type="domain" description="Cytochrome oxidase subunit II copper A binding" evidence="20">
    <location>
        <begin position="128"/>
        <end position="240"/>
    </location>
</feature>
<dbReference type="Pfam" id="PF06481">
    <property type="entry name" value="COX_ARM"/>
    <property type="match status" value="1"/>
</dbReference>
<evidence type="ECO:0000256" key="13">
    <source>
        <dbReference type="ARBA" id="ARBA00023136"/>
    </source>
</evidence>
<dbReference type="InterPro" id="IPR045187">
    <property type="entry name" value="CcO_II"/>
</dbReference>
<dbReference type="GO" id="GO:0004129">
    <property type="term" value="F:cytochrome-c oxidase activity"/>
    <property type="evidence" value="ECO:0007669"/>
    <property type="project" value="UniProtKB-UniRule"/>
</dbReference>
<evidence type="ECO:0000256" key="8">
    <source>
        <dbReference type="ARBA" id="ARBA00022692"/>
    </source>
</evidence>
<dbReference type="PROSITE" id="PS51257">
    <property type="entry name" value="PROKAR_LIPOPROTEIN"/>
    <property type="match status" value="1"/>
</dbReference>
<evidence type="ECO:0000256" key="19">
    <source>
        <dbReference type="SAM" id="Phobius"/>
    </source>
</evidence>
<dbReference type="InterPro" id="IPR011759">
    <property type="entry name" value="Cyt_c_oxidase_su2_TM_dom"/>
</dbReference>
<dbReference type="Gene3D" id="2.60.40.420">
    <property type="entry name" value="Cupredoxins - blue copper proteins"/>
    <property type="match status" value="1"/>
</dbReference>
<evidence type="ECO:0000256" key="17">
    <source>
        <dbReference type="RuleBase" id="RU000456"/>
    </source>
</evidence>
<comment type="caution">
    <text evidence="22">The sequence shown here is derived from an EMBL/GenBank/DDBJ whole genome shotgun (WGS) entry which is preliminary data.</text>
</comment>
<evidence type="ECO:0000256" key="9">
    <source>
        <dbReference type="ARBA" id="ARBA00022729"/>
    </source>
</evidence>
<organism evidence="22 23">
    <name type="scientific">Paenibacillus validus</name>
    <dbReference type="NCBI Taxonomy" id="44253"/>
    <lineage>
        <taxon>Bacteria</taxon>
        <taxon>Bacillati</taxon>
        <taxon>Bacillota</taxon>
        <taxon>Bacilli</taxon>
        <taxon>Bacillales</taxon>
        <taxon>Paenibacillaceae</taxon>
        <taxon>Paenibacillus</taxon>
    </lineage>
</organism>
<dbReference type="InterPro" id="IPR036257">
    <property type="entry name" value="Cyt_c_oxidase_su2_TM_sf"/>
</dbReference>
<evidence type="ECO:0000313" key="22">
    <source>
        <dbReference type="EMBL" id="MUG73420.1"/>
    </source>
</evidence>
<evidence type="ECO:0000256" key="14">
    <source>
        <dbReference type="ARBA" id="ARBA00023139"/>
    </source>
</evidence>
<dbReference type="CDD" id="cd04212">
    <property type="entry name" value="CuRO_UO_II"/>
    <property type="match status" value="1"/>
</dbReference>
<comment type="function">
    <text evidence="16">Catalyzes quinol oxidation with the concomitant reduction of oxygen to water. Subunit II transfers the electrons from a quinol to the binuclear center of the catalytic subunit I.</text>
</comment>
<reference evidence="22 23" key="1">
    <citation type="submission" date="2019-11" db="EMBL/GenBank/DDBJ databases">
        <title>Draft genome sequences of five Paenibacillus species of dairy origin.</title>
        <authorList>
            <person name="Olajide A.M."/>
            <person name="Chen S."/>
            <person name="Lapointe G."/>
        </authorList>
    </citation>
    <scope>NUCLEOTIDE SEQUENCE [LARGE SCALE GENOMIC DNA]</scope>
    <source>
        <strain evidence="22 23">2CS3</strain>
    </source>
</reference>
<name>A0A7X3CU14_9BACL</name>
<gene>
    <name evidence="22" type="primary">cyoA</name>
    <name evidence="22" type="ORF">GNP93_22625</name>
</gene>
<evidence type="ECO:0000256" key="15">
    <source>
        <dbReference type="ARBA" id="ARBA00023288"/>
    </source>
</evidence>
<evidence type="ECO:0000256" key="11">
    <source>
        <dbReference type="ARBA" id="ARBA00022989"/>
    </source>
</evidence>
<dbReference type="Pfam" id="PF00116">
    <property type="entry name" value="COX2"/>
    <property type="match status" value="1"/>
</dbReference>
<dbReference type="Proteomes" id="UP000450917">
    <property type="component" value="Unassembled WGS sequence"/>
</dbReference>
<evidence type="ECO:0000256" key="3">
    <source>
        <dbReference type="ARBA" id="ARBA00007866"/>
    </source>
</evidence>
<comment type="subcellular location">
    <subcellularLocation>
        <location evidence="2 17">Cell membrane</location>
        <topology evidence="2 17">Multi-pass membrane protein</topology>
    </subcellularLocation>
</comment>
<evidence type="ECO:0000259" key="20">
    <source>
        <dbReference type="PROSITE" id="PS50857"/>
    </source>
</evidence>
<protein>
    <recommendedName>
        <fullName evidence="4 16">Quinol oxidase subunit 2</fullName>
        <ecNumber evidence="16">1.10.3.-</ecNumber>
    </recommendedName>
</protein>
<keyword evidence="12 16" id="KW-0560">Oxidoreductase</keyword>
<dbReference type="SUPFAM" id="SSF81464">
    <property type="entry name" value="Cytochrome c oxidase subunit II-like, transmembrane region"/>
    <property type="match status" value="1"/>
</dbReference>
<keyword evidence="5 16" id="KW-0813">Transport</keyword>
<feature type="region of interest" description="Disordered" evidence="18">
    <location>
        <begin position="286"/>
        <end position="327"/>
    </location>
</feature>
<keyword evidence="14" id="KW-0564">Palmitate</keyword>
<keyword evidence="15" id="KW-0449">Lipoprotein</keyword>
<evidence type="ECO:0000256" key="6">
    <source>
        <dbReference type="ARBA" id="ARBA00022475"/>
    </source>
</evidence>
<feature type="transmembrane region" description="Helical" evidence="19">
    <location>
        <begin position="46"/>
        <end position="70"/>
    </location>
</feature>
<evidence type="ECO:0000313" key="23">
    <source>
        <dbReference type="Proteomes" id="UP000450917"/>
    </source>
</evidence>
<evidence type="ECO:0000256" key="1">
    <source>
        <dbReference type="ARBA" id="ARBA00000725"/>
    </source>
</evidence>
<dbReference type="PROSITE" id="PS50999">
    <property type="entry name" value="COX2_TM"/>
    <property type="match status" value="1"/>
</dbReference>
<keyword evidence="11 19" id="KW-1133">Transmembrane helix</keyword>
<dbReference type="EC" id="1.10.3.-" evidence="16"/>
<dbReference type="PANTHER" id="PTHR22888:SF18">
    <property type="entry name" value="CYTOCHROME BO(3) UBIQUINOL OXIDASE SUBUNIT 2"/>
    <property type="match status" value="1"/>
</dbReference>
<dbReference type="RefSeq" id="WP_155615584.1">
    <property type="nucleotide sequence ID" value="NZ_JBDLZV010000001.1"/>
</dbReference>
<dbReference type="InterPro" id="IPR006333">
    <property type="entry name" value="Cyt_o_ubiquinol_oxidase_su2"/>
</dbReference>
<evidence type="ECO:0000256" key="5">
    <source>
        <dbReference type="ARBA" id="ARBA00022448"/>
    </source>
</evidence>
<dbReference type="InterPro" id="IPR002429">
    <property type="entry name" value="CcO_II-like_C"/>
</dbReference>
<keyword evidence="10 16" id="KW-0249">Electron transport</keyword>
<dbReference type="InterPro" id="IPR034227">
    <property type="entry name" value="CuRO_UO_II"/>
</dbReference>
<dbReference type="InterPro" id="IPR010514">
    <property type="entry name" value="COX_ARM"/>
</dbReference>
<dbReference type="InterPro" id="IPR008972">
    <property type="entry name" value="Cupredoxin"/>
</dbReference>
<proteinExistence type="inferred from homology"/>
<dbReference type="PIRSF" id="PIRSF000292">
    <property type="entry name" value="Ubi_od_II"/>
    <property type="match status" value="1"/>
</dbReference>
<keyword evidence="6 16" id="KW-1003">Cell membrane</keyword>
<dbReference type="GO" id="GO:0005886">
    <property type="term" value="C:plasma membrane"/>
    <property type="evidence" value="ECO:0007669"/>
    <property type="project" value="UniProtKB-SubCell"/>
</dbReference>
<evidence type="ECO:0000256" key="12">
    <source>
        <dbReference type="ARBA" id="ARBA00023002"/>
    </source>
</evidence>
<evidence type="ECO:0000259" key="21">
    <source>
        <dbReference type="PROSITE" id="PS50999"/>
    </source>
</evidence>
<keyword evidence="23" id="KW-1185">Reference proteome</keyword>
<dbReference type="SUPFAM" id="SSF49503">
    <property type="entry name" value="Cupredoxins"/>
    <property type="match status" value="1"/>
</dbReference>
<evidence type="ECO:0000256" key="18">
    <source>
        <dbReference type="SAM" id="MobiDB-lite"/>
    </source>
</evidence>
<dbReference type="PROSITE" id="PS50857">
    <property type="entry name" value="COX2_CUA"/>
    <property type="match status" value="1"/>
</dbReference>